<proteinExistence type="inferred from homology"/>
<dbReference type="PANTHER" id="PTHR45930:SF3">
    <property type="entry name" value="ADHESION G PROTEIN-COUPLED RECEPTOR A1"/>
    <property type="match status" value="1"/>
</dbReference>
<reference evidence="8" key="2">
    <citation type="submission" date="2020-08" db="EMBL/GenBank/DDBJ databases">
        <authorList>
            <person name="Shumante A."/>
            <person name="Zimin A.V."/>
            <person name="Puiu D."/>
            <person name="Salzberg S.L."/>
        </authorList>
    </citation>
    <scope>NUCLEOTIDE SEQUENCE</scope>
    <source>
        <strain evidence="8">WC2-LM</strain>
        <tissue evidence="8">Liver</tissue>
    </source>
</reference>
<dbReference type="EMBL" id="WJEC01008486">
    <property type="protein sequence ID" value="KAF7461921.1"/>
    <property type="molecule type" value="Genomic_DNA"/>
</dbReference>
<protein>
    <recommendedName>
        <fullName evidence="11">G-protein coupled receptors family 2 profile 2 domain-containing protein</fullName>
    </recommendedName>
</protein>
<evidence type="ECO:0000256" key="1">
    <source>
        <dbReference type="ARBA" id="ARBA00004141"/>
    </source>
</evidence>
<dbReference type="Proteomes" id="UP000335636">
    <property type="component" value="Unassembled WGS sequence"/>
</dbReference>
<dbReference type="AlphaFoldDB" id="A0A5E4BN28"/>
<dbReference type="GO" id="GO:0005886">
    <property type="term" value="C:plasma membrane"/>
    <property type="evidence" value="ECO:0007669"/>
    <property type="project" value="TreeGrafter"/>
</dbReference>
<dbReference type="Proteomes" id="UP000662637">
    <property type="component" value="Unassembled WGS sequence"/>
</dbReference>
<evidence type="ECO:0000256" key="6">
    <source>
        <dbReference type="ARBA" id="ARBA00023170"/>
    </source>
</evidence>
<reference evidence="9 10" key="1">
    <citation type="submission" date="2019-04" db="EMBL/GenBank/DDBJ databases">
        <authorList>
            <person name="Alioto T."/>
            <person name="Alioto T."/>
        </authorList>
    </citation>
    <scope>NUCLEOTIDE SEQUENCE [LARGE SCALE GENOMIC DNA]</scope>
</reference>
<evidence type="ECO:0000256" key="5">
    <source>
        <dbReference type="ARBA" id="ARBA00023136"/>
    </source>
</evidence>
<sequence length="250" mass="26626">MGGRLVTSHSQTPGLGSHGSPLLPLQDLKTVLSLPRFPGEFLHPVVYACTAVMLLCLLASAVTYVVHRSAIRISRKGRHTLLNFCFHAALTFTVFAGGINRTKHPILCQGVGILLHYSTLSTMLWVGVTARNIYKQVTKKALPCPGADQPPYPKQPLLRKAGLGHLGILLELATGAVCCQLAATSNAQTRICSPGLVGRPSATLTALPVGSMENVPKTEVPDTGLISLELAPPREASAYKGSLLRKARLL</sequence>
<feature type="transmembrane region" description="Helical" evidence="7">
    <location>
        <begin position="45"/>
        <end position="67"/>
    </location>
</feature>
<evidence type="ECO:0000256" key="2">
    <source>
        <dbReference type="ARBA" id="ARBA00007343"/>
    </source>
</evidence>
<evidence type="ECO:0000256" key="4">
    <source>
        <dbReference type="ARBA" id="ARBA00022989"/>
    </source>
</evidence>
<dbReference type="GO" id="GO:0007166">
    <property type="term" value="P:cell surface receptor signaling pathway"/>
    <property type="evidence" value="ECO:0007669"/>
    <property type="project" value="TreeGrafter"/>
</dbReference>
<feature type="transmembrane region" description="Helical" evidence="7">
    <location>
        <begin position="79"/>
        <end position="99"/>
    </location>
</feature>
<dbReference type="InterPro" id="IPR051963">
    <property type="entry name" value="Adhesion_GPCR_A"/>
</dbReference>
<dbReference type="Gene3D" id="1.20.1070.10">
    <property type="entry name" value="Rhodopsin 7-helix transmembrane proteins"/>
    <property type="match status" value="1"/>
</dbReference>
<comment type="similarity">
    <text evidence="2">Belongs to the G-protein coupled receptor 2 family. Adhesion G-protein coupled receptor (ADGR) subfamily.</text>
</comment>
<evidence type="ECO:0000256" key="7">
    <source>
        <dbReference type="SAM" id="Phobius"/>
    </source>
</evidence>
<keyword evidence="6" id="KW-0675">Receptor</keyword>
<organism evidence="9 10">
    <name type="scientific">Marmota monax</name>
    <name type="common">Woodchuck</name>
    <dbReference type="NCBI Taxonomy" id="9995"/>
    <lineage>
        <taxon>Eukaryota</taxon>
        <taxon>Metazoa</taxon>
        <taxon>Chordata</taxon>
        <taxon>Craniata</taxon>
        <taxon>Vertebrata</taxon>
        <taxon>Euteleostomi</taxon>
        <taxon>Mammalia</taxon>
        <taxon>Eutheria</taxon>
        <taxon>Euarchontoglires</taxon>
        <taxon>Glires</taxon>
        <taxon>Rodentia</taxon>
        <taxon>Sciuromorpha</taxon>
        <taxon>Sciuridae</taxon>
        <taxon>Xerinae</taxon>
        <taxon>Marmotini</taxon>
        <taxon>Marmota</taxon>
    </lineage>
</organism>
<keyword evidence="5 7" id="KW-0472">Membrane</keyword>
<dbReference type="Pfam" id="PF00002">
    <property type="entry name" value="7tm_2"/>
    <property type="match status" value="1"/>
</dbReference>
<dbReference type="GO" id="GO:0004930">
    <property type="term" value="F:G protein-coupled receptor activity"/>
    <property type="evidence" value="ECO:0007669"/>
    <property type="project" value="InterPro"/>
</dbReference>
<dbReference type="GO" id="GO:0098978">
    <property type="term" value="C:glutamatergic synapse"/>
    <property type="evidence" value="ECO:0007669"/>
    <property type="project" value="TreeGrafter"/>
</dbReference>
<name>A0A5E4BN28_MARMO</name>
<evidence type="ECO:0008006" key="11">
    <source>
        <dbReference type="Google" id="ProtNLM"/>
    </source>
</evidence>
<evidence type="ECO:0000313" key="8">
    <source>
        <dbReference type="EMBL" id="KAF7461921.1"/>
    </source>
</evidence>
<gene>
    <name evidence="8" type="ORF">GHT09_013419</name>
    <name evidence="9" type="ORF">MONAX_5E007084</name>
</gene>
<evidence type="ECO:0000313" key="10">
    <source>
        <dbReference type="Proteomes" id="UP000335636"/>
    </source>
</evidence>
<dbReference type="EMBL" id="CABDUW010000503">
    <property type="protein sequence ID" value="VTJ70319.1"/>
    <property type="molecule type" value="Genomic_DNA"/>
</dbReference>
<keyword evidence="3 7" id="KW-0812">Transmembrane</keyword>
<evidence type="ECO:0000256" key="3">
    <source>
        <dbReference type="ARBA" id="ARBA00022692"/>
    </source>
</evidence>
<feature type="transmembrane region" description="Helical" evidence="7">
    <location>
        <begin position="111"/>
        <end position="130"/>
    </location>
</feature>
<dbReference type="GO" id="GO:0014069">
    <property type="term" value="C:postsynaptic density"/>
    <property type="evidence" value="ECO:0007669"/>
    <property type="project" value="TreeGrafter"/>
</dbReference>
<dbReference type="PANTHER" id="PTHR45930">
    <property type="entry name" value="G-PROTEIN COUPLED RECEPTOR 124-LIKE PROTEIN"/>
    <property type="match status" value="1"/>
</dbReference>
<comment type="subcellular location">
    <subcellularLocation>
        <location evidence="1">Membrane</location>
        <topology evidence="1">Multi-pass membrane protein</topology>
    </subcellularLocation>
</comment>
<dbReference type="InterPro" id="IPR000832">
    <property type="entry name" value="GPCR_2_secretin-like"/>
</dbReference>
<keyword evidence="4 7" id="KW-1133">Transmembrane helix</keyword>
<keyword evidence="10" id="KW-1185">Reference proteome</keyword>
<accession>A0A5E4BN28</accession>
<evidence type="ECO:0000313" key="9">
    <source>
        <dbReference type="EMBL" id="VTJ70319.1"/>
    </source>
</evidence>